<dbReference type="Proteomes" id="UP000054549">
    <property type="component" value="Unassembled WGS sequence"/>
</dbReference>
<reference evidence="2 3" key="1">
    <citation type="submission" date="2014-04" db="EMBL/GenBank/DDBJ databases">
        <title>Evolutionary Origins and Diversification of the Mycorrhizal Mutualists.</title>
        <authorList>
            <consortium name="DOE Joint Genome Institute"/>
            <consortium name="Mycorrhizal Genomics Consortium"/>
            <person name="Kohler A."/>
            <person name="Kuo A."/>
            <person name="Nagy L.G."/>
            <person name="Floudas D."/>
            <person name="Copeland A."/>
            <person name="Barry K.W."/>
            <person name="Cichocki N."/>
            <person name="Veneault-Fourrey C."/>
            <person name="LaButti K."/>
            <person name="Lindquist E.A."/>
            <person name="Lipzen A."/>
            <person name="Lundell T."/>
            <person name="Morin E."/>
            <person name="Murat C."/>
            <person name="Riley R."/>
            <person name="Ohm R."/>
            <person name="Sun H."/>
            <person name="Tunlid A."/>
            <person name="Henrissat B."/>
            <person name="Grigoriev I.V."/>
            <person name="Hibbett D.S."/>
            <person name="Martin F."/>
        </authorList>
    </citation>
    <scope>NUCLEOTIDE SEQUENCE [LARGE SCALE GENOMIC DNA]</scope>
    <source>
        <strain evidence="2 3">Koide BX008</strain>
    </source>
</reference>
<feature type="compositionally biased region" description="Basic residues" evidence="1">
    <location>
        <begin position="1"/>
        <end position="13"/>
    </location>
</feature>
<feature type="compositionally biased region" description="Pro residues" evidence="1">
    <location>
        <begin position="20"/>
        <end position="35"/>
    </location>
</feature>
<organism evidence="2 3">
    <name type="scientific">Amanita muscaria (strain Koide BX008)</name>
    <dbReference type="NCBI Taxonomy" id="946122"/>
    <lineage>
        <taxon>Eukaryota</taxon>
        <taxon>Fungi</taxon>
        <taxon>Dikarya</taxon>
        <taxon>Basidiomycota</taxon>
        <taxon>Agaricomycotina</taxon>
        <taxon>Agaricomycetes</taxon>
        <taxon>Agaricomycetidae</taxon>
        <taxon>Agaricales</taxon>
        <taxon>Pluteineae</taxon>
        <taxon>Amanitaceae</taxon>
        <taxon>Amanita</taxon>
    </lineage>
</organism>
<evidence type="ECO:0000256" key="1">
    <source>
        <dbReference type="SAM" id="MobiDB-lite"/>
    </source>
</evidence>
<dbReference type="AlphaFoldDB" id="A0A0C2RYU0"/>
<dbReference type="EMBL" id="KN818508">
    <property type="protein sequence ID" value="KIL55500.1"/>
    <property type="molecule type" value="Genomic_DNA"/>
</dbReference>
<evidence type="ECO:0000313" key="3">
    <source>
        <dbReference type="Proteomes" id="UP000054549"/>
    </source>
</evidence>
<sequence>MSHRGKPKPHRPRGATPFNSPGPPQPSGSSNPPPIMVSLAQMQSALSRGITPLEQAAEDAAHDDMIDDGGGVAASIHAPSRSASRASKRARTESDDTDSDMETEEPAKHPVLSKFITWLDRHVVANPESGATMIESLGCGS</sequence>
<feature type="region of interest" description="Disordered" evidence="1">
    <location>
        <begin position="1"/>
        <end position="112"/>
    </location>
</feature>
<keyword evidence="3" id="KW-1185">Reference proteome</keyword>
<accession>A0A0C2RYU0</accession>
<evidence type="ECO:0000313" key="2">
    <source>
        <dbReference type="EMBL" id="KIL55500.1"/>
    </source>
</evidence>
<feature type="compositionally biased region" description="Acidic residues" evidence="1">
    <location>
        <begin position="95"/>
        <end position="104"/>
    </location>
</feature>
<name>A0A0C2RYU0_AMAMK</name>
<dbReference type="HOGENOM" id="CLU_1824817_0_0_1"/>
<feature type="compositionally biased region" description="Low complexity" evidence="1">
    <location>
        <begin position="73"/>
        <end position="85"/>
    </location>
</feature>
<gene>
    <name evidence="2" type="ORF">M378DRAFT_182219</name>
</gene>
<protein>
    <submittedName>
        <fullName evidence="2">Uncharacterized protein</fullName>
    </submittedName>
</protein>
<proteinExistence type="predicted"/>
<dbReference type="InParanoid" id="A0A0C2RYU0"/>